<evidence type="ECO:0000313" key="1">
    <source>
        <dbReference type="EMBL" id="QHT38454.1"/>
    </source>
</evidence>
<organism evidence="1">
    <name type="scientific">viral metagenome</name>
    <dbReference type="NCBI Taxonomy" id="1070528"/>
    <lineage>
        <taxon>unclassified sequences</taxon>
        <taxon>metagenomes</taxon>
        <taxon>organismal metagenomes</taxon>
    </lineage>
</organism>
<sequence length="130" mass="14467">MNEYYTLFLVGVFSDFGLNYLSRLEYSPEEITSLREYFDYEGIISAAVKAGLTTLICGRVSNMIAPDSLFYKAVSGYSVGYVADWIIYKCNVFGEKLNEYYESAGVGFWGGAAIAFAVVTTEFIKSTNVN</sequence>
<name>A0A6C0FBL5_9ZZZZ</name>
<proteinExistence type="predicted"/>
<accession>A0A6C0FBL5</accession>
<protein>
    <submittedName>
        <fullName evidence="1">Uncharacterized protein</fullName>
    </submittedName>
</protein>
<dbReference type="AlphaFoldDB" id="A0A6C0FBL5"/>
<reference evidence="1" key="1">
    <citation type="journal article" date="2020" name="Nature">
        <title>Giant virus diversity and host interactions through global metagenomics.</title>
        <authorList>
            <person name="Schulz F."/>
            <person name="Roux S."/>
            <person name="Paez-Espino D."/>
            <person name="Jungbluth S."/>
            <person name="Walsh D.A."/>
            <person name="Denef V.J."/>
            <person name="McMahon K.D."/>
            <person name="Konstantinidis K.T."/>
            <person name="Eloe-Fadrosh E.A."/>
            <person name="Kyrpides N.C."/>
            <person name="Woyke T."/>
        </authorList>
    </citation>
    <scope>NUCLEOTIDE SEQUENCE</scope>
    <source>
        <strain evidence="1">GVMAG-S-ERX556101-89</strain>
    </source>
</reference>
<dbReference type="EMBL" id="MN738830">
    <property type="protein sequence ID" value="QHT38454.1"/>
    <property type="molecule type" value="Genomic_DNA"/>
</dbReference>